<feature type="coiled-coil region" evidence="1">
    <location>
        <begin position="109"/>
        <end position="136"/>
    </location>
</feature>
<dbReference type="Pfam" id="PF13598">
    <property type="entry name" value="DUF4139"/>
    <property type="match status" value="1"/>
</dbReference>
<dbReference type="PANTHER" id="PTHR31005">
    <property type="entry name" value="DUF4139 DOMAIN-CONTAINING PROTEIN"/>
    <property type="match status" value="1"/>
</dbReference>
<protein>
    <recommendedName>
        <fullName evidence="6">Mucoidy inhibitor MuiA family protein</fullName>
    </recommendedName>
</protein>
<gene>
    <name evidence="4" type="ORF">SAMN04488018_102200</name>
</gene>
<proteinExistence type="predicted"/>
<evidence type="ECO:0008006" key="6">
    <source>
        <dbReference type="Google" id="ProtNLM"/>
    </source>
</evidence>
<feature type="domain" description="DUF4139" evidence="2">
    <location>
        <begin position="219"/>
        <end position="540"/>
    </location>
</feature>
<dbReference type="GeneID" id="82255891"/>
<evidence type="ECO:0000313" key="4">
    <source>
        <dbReference type="EMBL" id="SEI60574.1"/>
    </source>
</evidence>
<dbReference type="InterPro" id="IPR025554">
    <property type="entry name" value="DUF4140"/>
</dbReference>
<reference evidence="4 5" key="1">
    <citation type="submission" date="2016-10" db="EMBL/GenBank/DDBJ databases">
        <authorList>
            <person name="de Groot N.N."/>
        </authorList>
    </citation>
    <scope>NUCLEOTIDE SEQUENCE [LARGE SCALE GENOMIC DNA]</scope>
    <source>
        <strain evidence="4 5">DSM 23048</strain>
    </source>
</reference>
<feature type="domain" description="DUF4140" evidence="3">
    <location>
        <begin position="33"/>
        <end position="133"/>
    </location>
</feature>
<sequence length="549" mass="61376">MKKNLTIVALALCSVVTWGQKPVFTQASLESARVYFNSAELTHKAKVKLPKGTSELVITNVADYLNESSIQIGSISDVTVMSIQYSNRYVEEYDSAVDSPLIKPVKDSIKLIKAEIKKLSNALNVENKTIDLLDKNQNVGGENGTTTAEVMKMVDYYKTKRLQLVTEVDKLTEKKEILEIKLSNLESKLAFNEGKDEKSSKGKLIIQVMNDKEGDVPFQIKYLTQSASWKPFYDLRVDKINSPVKVVYKADVKQYSGIDWRGVNLSLTSGVANQSNVIPTWRTWFLDYRSNATYGQYGKGVGIGVKKISPSAMLDVSDSYETKDYAKADKSVVYETKSVSSYTQVNESQLNVSFDISIPYTILSNGKSHSVSLNDFSIPAEYKYYVAPKLDLNAYLVATITDYGNYNLLAGEANVIFDGVYVGKTILNPANTEEEMKLNMGKDPKVTVTRTLMKDKSGTKVLSSKKTQNFVYDITVRNNKSEQVVIQVEDQYPLSNNTSIEIELTDTSSGVVDTEKGLVKWDLKLKANETKTLRFGYQVRSDKSQNLNL</sequence>
<evidence type="ECO:0000259" key="2">
    <source>
        <dbReference type="Pfam" id="PF13598"/>
    </source>
</evidence>
<evidence type="ECO:0000259" key="3">
    <source>
        <dbReference type="Pfam" id="PF13600"/>
    </source>
</evidence>
<dbReference type="NCBIfam" id="TIGR02231">
    <property type="entry name" value="mucoidy inhibitor MuiA family protein"/>
    <property type="match status" value="1"/>
</dbReference>
<dbReference type="EMBL" id="FNYS01000002">
    <property type="protein sequence ID" value="SEI60574.1"/>
    <property type="molecule type" value="Genomic_DNA"/>
</dbReference>
<dbReference type="InterPro" id="IPR011935">
    <property type="entry name" value="CHP02231"/>
</dbReference>
<organism evidence="4 5">
    <name type="scientific">Myroides marinus</name>
    <dbReference type="NCBI Taxonomy" id="703342"/>
    <lineage>
        <taxon>Bacteria</taxon>
        <taxon>Pseudomonadati</taxon>
        <taxon>Bacteroidota</taxon>
        <taxon>Flavobacteriia</taxon>
        <taxon>Flavobacteriales</taxon>
        <taxon>Flavobacteriaceae</taxon>
        <taxon>Myroides</taxon>
    </lineage>
</organism>
<dbReference type="Pfam" id="PF13600">
    <property type="entry name" value="DUF4140"/>
    <property type="match status" value="1"/>
</dbReference>
<evidence type="ECO:0000313" key="5">
    <source>
        <dbReference type="Proteomes" id="UP000183077"/>
    </source>
</evidence>
<feature type="coiled-coil region" evidence="1">
    <location>
        <begin position="161"/>
        <end position="195"/>
    </location>
</feature>
<dbReference type="PANTHER" id="PTHR31005:SF8">
    <property type="entry name" value="DUF4139 DOMAIN-CONTAINING PROTEIN"/>
    <property type="match status" value="1"/>
</dbReference>
<keyword evidence="1" id="KW-0175">Coiled coil</keyword>
<dbReference type="AlphaFoldDB" id="A0A1H6S3Y0"/>
<accession>A0A1H6S3Y0</accession>
<name>A0A1H6S3Y0_9FLAO</name>
<evidence type="ECO:0000256" key="1">
    <source>
        <dbReference type="SAM" id="Coils"/>
    </source>
</evidence>
<dbReference type="RefSeq" id="WP_074744659.1">
    <property type="nucleotide sequence ID" value="NZ_FNYS01000002.1"/>
</dbReference>
<dbReference type="Proteomes" id="UP000183077">
    <property type="component" value="Unassembled WGS sequence"/>
</dbReference>
<dbReference type="InterPro" id="IPR037291">
    <property type="entry name" value="DUF4139"/>
</dbReference>